<evidence type="ECO:0000313" key="2">
    <source>
        <dbReference type="EMBL" id="PDW03070.1"/>
    </source>
</evidence>
<reference evidence="3" key="1">
    <citation type="submission" date="2017-08" db="EMBL/GenBank/DDBJ databases">
        <authorList>
            <person name="Grouzdev D.S."/>
            <person name="Gaisin V.A."/>
            <person name="Rysina M.S."/>
            <person name="Gorlenko V.M."/>
        </authorList>
    </citation>
    <scope>NUCLEOTIDE SEQUENCE [LARGE SCALE GENOMIC DNA]</scope>
    <source>
        <strain evidence="3">Kir15-3F</strain>
    </source>
</reference>
<evidence type="ECO:0000256" key="1">
    <source>
        <dbReference type="SAM" id="MobiDB-lite"/>
    </source>
</evidence>
<gene>
    <name evidence="2" type="ORF">CJ255_10820</name>
</gene>
<organism evidence="2 3">
    <name type="scientific">Candidatus Viridilinea mediisalina</name>
    <dbReference type="NCBI Taxonomy" id="2024553"/>
    <lineage>
        <taxon>Bacteria</taxon>
        <taxon>Bacillati</taxon>
        <taxon>Chloroflexota</taxon>
        <taxon>Chloroflexia</taxon>
        <taxon>Chloroflexales</taxon>
        <taxon>Chloroflexineae</taxon>
        <taxon>Oscillochloridaceae</taxon>
        <taxon>Candidatus Viridilinea</taxon>
    </lineage>
</organism>
<feature type="compositionally biased region" description="Polar residues" evidence="1">
    <location>
        <begin position="1"/>
        <end position="15"/>
    </location>
</feature>
<dbReference type="EMBL" id="NQWI01000042">
    <property type="protein sequence ID" value="PDW03070.1"/>
    <property type="molecule type" value="Genomic_DNA"/>
</dbReference>
<sequence>MFSQALQTMEQQISGQPAAPPTPAPAPTAAMVEAMLSQLSPAQRAELQIISQVAPLLQQGIQLLQQPDRTAAERGWAAQGLAQAAEQAAAGEAPGSPWLAAAAALRQVSAWLQGTPADLSQLAEPYQSLIAQMLEGSNNE</sequence>
<proteinExistence type="predicted"/>
<evidence type="ECO:0000313" key="3">
    <source>
        <dbReference type="Proteomes" id="UP000220527"/>
    </source>
</evidence>
<dbReference type="AlphaFoldDB" id="A0A2A6RJP1"/>
<accession>A0A2A6RJP1</accession>
<comment type="caution">
    <text evidence="2">The sequence shown here is derived from an EMBL/GenBank/DDBJ whole genome shotgun (WGS) entry which is preliminary data.</text>
</comment>
<name>A0A2A6RJP1_9CHLR</name>
<dbReference type="Proteomes" id="UP000220527">
    <property type="component" value="Unassembled WGS sequence"/>
</dbReference>
<dbReference type="OrthoDB" id="135494at2"/>
<protein>
    <submittedName>
        <fullName evidence="2">Uncharacterized protein</fullName>
    </submittedName>
</protein>
<dbReference type="RefSeq" id="WP_097644118.1">
    <property type="nucleotide sequence ID" value="NZ_NQWI01000042.1"/>
</dbReference>
<feature type="region of interest" description="Disordered" evidence="1">
    <location>
        <begin position="1"/>
        <end position="26"/>
    </location>
</feature>
<keyword evidence="3" id="KW-1185">Reference proteome</keyword>